<feature type="chain" id="PRO_5046894882" description="DUF1080 domain-containing protein" evidence="1">
    <location>
        <begin position="20"/>
        <end position="367"/>
    </location>
</feature>
<feature type="signal peptide" evidence="1">
    <location>
        <begin position="1"/>
        <end position="19"/>
    </location>
</feature>
<accession>A0ABR7TNU5</accession>
<name>A0ABR7TNU5_9BACT</name>
<sequence>MTRKIAGMVLLFFSMQVKAQSSGQIPLKAAHWEFAPDKVRFITHRDVPAMALTSVNSQAILKNLDFRDGTIEYDIEPVGDDFTAIYFRRADNKEKECFYFRTPRAGKPHAPQGVQYAPFLDEVNLWDLYYQFQGPADFDRNRWNHVKLIISGRQMRVFVNHQPVLEIPYLEGNTDHGGIAFDGQAYIANLVIKPGVTAGLSPVPGLDPTFSDARYLRKWLVSQPDSMPHEPDILRDFPSPKATWSPLIAERRGLVNLTRQFGKSVTPRLVWLKTTIQADSAQLKKISLGFSDDIWVYVNGAPVYADKNRFGTPMAKVPAGRCTLENTSFYLPLKTGNNELVIGVANNFFGWGLIARMDDIEGILLEY</sequence>
<proteinExistence type="predicted"/>
<evidence type="ECO:0000313" key="2">
    <source>
        <dbReference type="EMBL" id="MBC9932151.1"/>
    </source>
</evidence>
<dbReference type="Gene3D" id="2.60.120.560">
    <property type="entry name" value="Exo-inulinase, domain 1"/>
    <property type="match status" value="1"/>
</dbReference>
<dbReference type="EMBL" id="JACVFC010000002">
    <property type="protein sequence ID" value="MBC9932151.1"/>
    <property type="molecule type" value="Genomic_DNA"/>
</dbReference>
<gene>
    <name evidence="2" type="ORF">ICL07_17325</name>
</gene>
<dbReference type="Proteomes" id="UP000659124">
    <property type="component" value="Unassembled WGS sequence"/>
</dbReference>
<protein>
    <recommendedName>
        <fullName evidence="4">DUF1080 domain-containing protein</fullName>
    </recommendedName>
</protein>
<reference evidence="2 3" key="1">
    <citation type="submission" date="2020-09" db="EMBL/GenBank/DDBJ databases">
        <title>Genome sequences of type strains of Chitinophaga qingshengii and Chitinophaga varians.</title>
        <authorList>
            <person name="Kittiwongwattana C."/>
        </authorList>
    </citation>
    <scope>NUCLEOTIDE SEQUENCE [LARGE SCALE GENOMIC DNA]</scope>
    <source>
        <strain evidence="2 3">JCM 30026</strain>
    </source>
</reference>
<keyword evidence="1" id="KW-0732">Signal</keyword>
<comment type="caution">
    <text evidence="2">The sequence shown here is derived from an EMBL/GenBank/DDBJ whole genome shotgun (WGS) entry which is preliminary data.</text>
</comment>
<organism evidence="2 3">
    <name type="scientific">Chitinophaga qingshengii</name>
    <dbReference type="NCBI Taxonomy" id="1569794"/>
    <lineage>
        <taxon>Bacteria</taxon>
        <taxon>Pseudomonadati</taxon>
        <taxon>Bacteroidota</taxon>
        <taxon>Chitinophagia</taxon>
        <taxon>Chitinophagales</taxon>
        <taxon>Chitinophagaceae</taxon>
        <taxon>Chitinophaga</taxon>
    </lineage>
</organism>
<keyword evidence="3" id="KW-1185">Reference proteome</keyword>
<evidence type="ECO:0000256" key="1">
    <source>
        <dbReference type="SAM" id="SignalP"/>
    </source>
</evidence>
<evidence type="ECO:0008006" key="4">
    <source>
        <dbReference type="Google" id="ProtNLM"/>
    </source>
</evidence>
<evidence type="ECO:0000313" key="3">
    <source>
        <dbReference type="Proteomes" id="UP000659124"/>
    </source>
</evidence>
<dbReference type="RefSeq" id="WP_188089285.1">
    <property type="nucleotide sequence ID" value="NZ_JACVFC010000002.1"/>
</dbReference>